<organism evidence="4 5">
    <name type="scientific">Bacillus badius</name>
    <dbReference type="NCBI Taxonomy" id="1455"/>
    <lineage>
        <taxon>Bacteria</taxon>
        <taxon>Bacillati</taxon>
        <taxon>Bacillota</taxon>
        <taxon>Bacilli</taxon>
        <taxon>Bacillales</taxon>
        <taxon>Bacillaceae</taxon>
        <taxon>Pseudobacillus</taxon>
    </lineage>
</organism>
<dbReference type="Gene3D" id="3.60.21.10">
    <property type="match status" value="1"/>
</dbReference>
<dbReference type="InterPro" id="IPR024654">
    <property type="entry name" value="Calcineurin-like_PHP_lpxH"/>
</dbReference>
<dbReference type="InterPro" id="IPR000979">
    <property type="entry name" value="Phosphodiesterase_MJ0936/Vps29"/>
</dbReference>
<keyword evidence="5" id="KW-1185">Reference proteome</keyword>
<reference evidence="4 5" key="1">
    <citation type="submission" date="2015-01" db="EMBL/GenBank/DDBJ databases">
        <title>Genome Assembly of Bacillus badius MTCC 1458.</title>
        <authorList>
            <person name="Verma A."/>
            <person name="Khatri I."/>
            <person name="Mual P."/>
            <person name="Subramanian S."/>
            <person name="Krishnamurthi S."/>
        </authorList>
    </citation>
    <scope>NUCLEOTIDE SEQUENCE [LARGE SCALE GENOMIC DNA]</scope>
    <source>
        <strain evidence="4 5">MTCC 1458</strain>
    </source>
</reference>
<dbReference type="CDD" id="cd00841">
    <property type="entry name" value="MPP_YfcE"/>
    <property type="match status" value="1"/>
</dbReference>
<dbReference type="EC" id="3.1.4.-" evidence="2"/>
<dbReference type="Proteomes" id="UP000031982">
    <property type="component" value="Unassembled WGS sequence"/>
</dbReference>
<comment type="similarity">
    <text evidence="1 2">Belongs to the metallophosphoesterase superfamily. YfcE family.</text>
</comment>
<accession>A0ABR5ATI0</accession>
<dbReference type="EMBL" id="JXLP01000011">
    <property type="protein sequence ID" value="KIL77925.1"/>
    <property type="molecule type" value="Genomic_DNA"/>
</dbReference>
<evidence type="ECO:0000259" key="3">
    <source>
        <dbReference type="Pfam" id="PF12850"/>
    </source>
</evidence>
<evidence type="ECO:0000256" key="2">
    <source>
        <dbReference type="RuleBase" id="RU362039"/>
    </source>
</evidence>
<proteinExistence type="inferred from homology"/>
<dbReference type="Pfam" id="PF12850">
    <property type="entry name" value="Metallophos_2"/>
    <property type="match status" value="1"/>
</dbReference>
<dbReference type="InterPro" id="IPR041802">
    <property type="entry name" value="MPP_YfcE"/>
</dbReference>
<protein>
    <recommendedName>
        <fullName evidence="2">Phosphoesterase</fullName>
        <ecNumber evidence="2">3.1.4.-</ecNumber>
    </recommendedName>
</protein>
<keyword evidence="2" id="KW-0479">Metal-binding</keyword>
<name>A0ABR5ATI0_BACBA</name>
<evidence type="ECO:0000256" key="1">
    <source>
        <dbReference type="ARBA" id="ARBA00008950"/>
    </source>
</evidence>
<evidence type="ECO:0000313" key="4">
    <source>
        <dbReference type="EMBL" id="KIL77925.1"/>
    </source>
</evidence>
<feature type="domain" description="Calcineurin-like phosphoesterase" evidence="3">
    <location>
        <begin position="2"/>
        <end position="142"/>
    </location>
</feature>
<dbReference type="InterPro" id="IPR029052">
    <property type="entry name" value="Metallo-depent_PP-like"/>
</dbReference>
<dbReference type="SUPFAM" id="SSF56300">
    <property type="entry name" value="Metallo-dependent phosphatases"/>
    <property type="match status" value="1"/>
</dbReference>
<comment type="cofactor">
    <cofactor evidence="2">
        <name>a divalent metal cation</name>
        <dbReference type="ChEBI" id="CHEBI:60240"/>
    </cofactor>
</comment>
<gene>
    <name evidence="4" type="ORF">SD77_0904</name>
</gene>
<sequence>MVVSDNHGWGDILTELRERYEGDMDALIHCGDSELRADDPAIQEYFIVRGNCDVEEEFPYDVVEGVGGRRIFITHGHRYNVKTSLMKLTYKAQEYEADFVFFGHTHMVGAEKIGETIFLNPGSIAMPIGRRDKTYAIVEANKQQAAIRFFDDKHRELTELSCTFSFDSVS</sequence>
<evidence type="ECO:0000313" key="5">
    <source>
        <dbReference type="Proteomes" id="UP000031982"/>
    </source>
</evidence>
<dbReference type="PANTHER" id="PTHR11124">
    <property type="entry name" value="VACUOLAR SORTING PROTEIN VPS29"/>
    <property type="match status" value="1"/>
</dbReference>
<comment type="caution">
    <text evidence="4">The sequence shown here is derived from an EMBL/GenBank/DDBJ whole genome shotgun (WGS) entry which is preliminary data.</text>
</comment>
<dbReference type="NCBIfam" id="TIGR00040">
    <property type="entry name" value="yfcE"/>
    <property type="match status" value="1"/>
</dbReference>